<feature type="region of interest" description="Disordered" evidence="1">
    <location>
        <begin position="1"/>
        <end position="20"/>
    </location>
</feature>
<keyword evidence="3" id="KW-1185">Reference proteome</keyword>
<sequence>MRSTWYSPTSSSCPCPSPARGRVVPWRPAPALLDRAFQQLPDFRP</sequence>
<accession>A0ABW9ITS3</accession>
<reference evidence="2 3" key="1">
    <citation type="submission" date="2024-12" db="EMBL/GenBank/DDBJ databases">
        <title>Forecasting of Potato common scab and diversities of Pathogenic streptomyces spp. in china.</title>
        <authorList>
            <person name="Handique U."/>
            <person name="Wu J."/>
        </authorList>
    </citation>
    <scope>NUCLEOTIDE SEQUENCE [LARGE SCALE GENOMIC DNA]</scope>
    <source>
        <strain evidence="2 3">ZRIMU1585</strain>
    </source>
</reference>
<proteinExistence type="predicted"/>
<evidence type="ECO:0000313" key="2">
    <source>
        <dbReference type="EMBL" id="MFM9651865.1"/>
    </source>
</evidence>
<organism evidence="2 3">
    <name type="scientific">Streptomyces galilaeus</name>
    <dbReference type="NCBI Taxonomy" id="33899"/>
    <lineage>
        <taxon>Bacteria</taxon>
        <taxon>Bacillati</taxon>
        <taxon>Actinomycetota</taxon>
        <taxon>Actinomycetes</taxon>
        <taxon>Kitasatosporales</taxon>
        <taxon>Streptomycetaceae</taxon>
        <taxon>Streptomyces</taxon>
    </lineage>
</organism>
<evidence type="ECO:0000256" key="1">
    <source>
        <dbReference type="SAM" id="MobiDB-lite"/>
    </source>
</evidence>
<dbReference type="EMBL" id="JBJVNE010000023">
    <property type="protein sequence ID" value="MFM9651865.1"/>
    <property type="molecule type" value="Genomic_DNA"/>
</dbReference>
<dbReference type="RefSeq" id="WP_409085471.1">
    <property type="nucleotide sequence ID" value="NZ_JBJVMW010000027.1"/>
</dbReference>
<name>A0ABW9ITS3_STRGJ</name>
<gene>
    <name evidence="2" type="ORF">ACKI1S_37740</name>
</gene>
<protein>
    <submittedName>
        <fullName evidence="2">Uncharacterized protein</fullName>
    </submittedName>
</protein>
<comment type="caution">
    <text evidence="2">The sequence shown here is derived from an EMBL/GenBank/DDBJ whole genome shotgun (WGS) entry which is preliminary data.</text>
</comment>
<dbReference type="Proteomes" id="UP001631993">
    <property type="component" value="Unassembled WGS sequence"/>
</dbReference>
<evidence type="ECO:0000313" key="3">
    <source>
        <dbReference type="Proteomes" id="UP001631993"/>
    </source>
</evidence>